<feature type="domain" description="Enoyl reductase (ER)" evidence="6">
    <location>
        <begin position="24"/>
        <end position="357"/>
    </location>
</feature>
<dbReference type="Gene3D" id="3.90.180.10">
    <property type="entry name" value="Medium-chain alcohol dehydrogenases, catalytic domain"/>
    <property type="match status" value="1"/>
</dbReference>
<proteinExistence type="inferred from homology"/>
<evidence type="ECO:0000256" key="3">
    <source>
        <dbReference type="ARBA" id="ARBA00022833"/>
    </source>
</evidence>
<dbReference type="SUPFAM" id="SSF50129">
    <property type="entry name" value="GroES-like"/>
    <property type="match status" value="1"/>
</dbReference>
<keyword evidence="4" id="KW-0560">Oxidoreductase</keyword>
<dbReference type="InterPro" id="IPR011032">
    <property type="entry name" value="GroES-like_sf"/>
</dbReference>
<evidence type="ECO:0000256" key="2">
    <source>
        <dbReference type="ARBA" id="ARBA00022723"/>
    </source>
</evidence>
<dbReference type="GO" id="GO:0008270">
    <property type="term" value="F:zinc ion binding"/>
    <property type="evidence" value="ECO:0007669"/>
    <property type="project" value="InterPro"/>
</dbReference>
<dbReference type="CDD" id="cd05283">
    <property type="entry name" value="CAD1"/>
    <property type="match status" value="1"/>
</dbReference>
<dbReference type="InterPro" id="IPR013149">
    <property type="entry name" value="ADH-like_C"/>
</dbReference>
<dbReference type="EMBL" id="BJYT01000012">
    <property type="protein sequence ID" value="GEO10704.1"/>
    <property type="molecule type" value="Genomic_DNA"/>
</dbReference>
<dbReference type="GO" id="GO:0008106">
    <property type="term" value="F:alcohol dehydrogenase (NADP+) activity"/>
    <property type="evidence" value="ECO:0007669"/>
    <property type="project" value="UniProtKB-ARBA"/>
</dbReference>
<dbReference type="Pfam" id="PF00107">
    <property type="entry name" value="ADH_zinc_N"/>
    <property type="match status" value="1"/>
</dbReference>
<keyword evidence="3 5" id="KW-0862">Zinc</keyword>
<evidence type="ECO:0000259" key="6">
    <source>
        <dbReference type="SMART" id="SM00829"/>
    </source>
</evidence>
<evidence type="ECO:0000313" key="7">
    <source>
        <dbReference type="EMBL" id="GEO10704.1"/>
    </source>
</evidence>
<dbReference type="RefSeq" id="WP_147204817.1">
    <property type="nucleotide sequence ID" value="NZ_BJYT01000012.1"/>
</dbReference>
<dbReference type="Proteomes" id="UP000321513">
    <property type="component" value="Unassembled WGS sequence"/>
</dbReference>
<comment type="cofactor">
    <cofactor evidence="1 5">
        <name>Zn(2+)</name>
        <dbReference type="ChEBI" id="CHEBI:29105"/>
    </cofactor>
</comment>
<evidence type="ECO:0000256" key="5">
    <source>
        <dbReference type="RuleBase" id="RU361277"/>
    </source>
</evidence>
<organism evidence="7 8">
    <name type="scientific">Segetibacter aerophilus</name>
    <dbReference type="NCBI Taxonomy" id="670293"/>
    <lineage>
        <taxon>Bacteria</taxon>
        <taxon>Pseudomonadati</taxon>
        <taxon>Bacteroidota</taxon>
        <taxon>Chitinophagia</taxon>
        <taxon>Chitinophagales</taxon>
        <taxon>Chitinophagaceae</taxon>
        <taxon>Segetibacter</taxon>
    </lineage>
</organism>
<dbReference type="InterPro" id="IPR036291">
    <property type="entry name" value="NAD(P)-bd_dom_sf"/>
</dbReference>
<protein>
    <submittedName>
        <fullName evidence="7">Zinc-binding dehydrogenase</fullName>
    </submittedName>
</protein>
<name>A0A512BFH1_9BACT</name>
<evidence type="ECO:0000256" key="1">
    <source>
        <dbReference type="ARBA" id="ARBA00001947"/>
    </source>
</evidence>
<dbReference type="SMART" id="SM00829">
    <property type="entry name" value="PKS_ER"/>
    <property type="match status" value="1"/>
</dbReference>
<dbReference type="Gene3D" id="3.40.50.720">
    <property type="entry name" value="NAD(P)-binding Rossmann-like Domain"/>
    <property type="match status" value="1"/>
</dbReference>
<sequence length="362" mass="39687">MLETSAIDIKEVISETLPTRAYAAQSSTSQLEPWNFERRALRPRDVLIEIRYCGVCHTDIHFLKNDLGFSVYPLVPGHEIVGIVTRIGDQVKKFGAGDIVGVGCLVESCRTCANCMEGEEQYCLNGAVYTYNGIEKETGNNTYGGYSDQIVVNEDFVLKVSDKLPLDKVAPLLCAGITTYSPLRRWNIGKNHRVAIIGLGGLGHMAIKFARSFGAEVTLLSTSPSKEQDALALGAHKFAVTTDEAEVQKLAGYFDFILDTISSQHDLNVYLGMLKTHGSLVYLGIDPAPSQIALVSMVFSGKNLAGSLIGGIAETQEMLDYCAEHNITSDVELIDIKDINQAYVRMVNKDVKYRFVIDMASL</sequence>
<accession>A0A512BFH1</accession>
<dbReference type="SUPFAM" id="SSF51735">
    <property type="entry name" value="NAD(P)-binding Rossmann-fold domains"/>
    <property type="match status" value="1"/>
</dbReference>
<keyword evidence="8" id="KW-1185">Reference proteome</keyword>
<dbReference type="PANTHER" id="PTHR42683">
    <property type="entry name" value="ALDEHYDE REDUCTASE"/>
    <property type="match status" value="1"/>
</dbReference>
<dbReference type="OrthoDB" id="9806940at2"/>
<dbReference type="InterPro" id="IPR013154">
    <property type="entry name" value="ADH-like_N"/>
</dbReference>
<dbReference type="InterPro" id="IPR002328">
    <property type="entry name" value="ADH_Zn_CS"/>
</dbReference>
<comment type="similarity">
    <text evidence="5">Belongs to the zinc-containing alcohol dehydrogenase family.</text>
</comment>
<dbReference type="InterPro" id="IPR047109">
    <property type="entry name" value="CAD-like"/>
</dbReference>
<evidence type="ECO:0000313" key="8">
    <source>
        <dbReference type="Proteomes" id="UP000321513"/>
    </source>
</evidence>
<dbReference type="PROSITE" id="PS00059">
    <property type="entry name" value="ADH_ZINC"/>
    <property type="match status" value="1"/>
</dbReference>
<evidence type="ECO:0000256" key="4">
    <source>
        <dbReference type="ARBA" id="ARBA00023002"/>
    </source>
</evidence>
<reference evidence="7 8" key="1">
    <citation type="submission" date="2019-07" db="EMBL/GenBank/DDBJ databases">
        <title>Whole genome shotgun sequence of Segetibacter aerophilus NBRC 106135.</title>
        <authorList>
            <person name="Hosoyama A."/>
            <person name="Uohara A."/>
            <person name="Ohji S."/>
            <person name="Ichikawa N."/>
        </authorList>
    </citation>
    <scope>NUCLEOTIDE SEQUENCE [LARGE SCALE GENOMIC DNA]</scope>
    <source>
        <strain evidence="7 8">NBRC 106135</strain>
    </source>
</reference>
<keyword evidence="2 5" id="KW-0479">Metal-binding</keyword>
<gene>
    <name evidence="7" type="ORF">SAE01_32000</name>
</gene>
<dbReference type="InterPro" id="IPR020843">
    <property type="entry name" value="ER"/>
</dbReference>
<dbReference type="Pfam" id="PF08240">
    <property type="entry name" value="ADH_N"/>
    <property type="match status" value="1"/>
</dbReference>
<comment type="caution">
    <text evidence="7">The sequence shown here is derived from an EMBL/GenBank/DDBJ whole genome shotgun (WGS) entry which is preliminary data.</text>
</comment>
<dbReference type="AlphaFoldDB" id="A0A512BFH1"/>
<dbReference type="FunFam" id="3.40.50.720:FF:000022">
    <property type="entry name" value="Cinnamyl alcohol dehydrogenase"/>
    <property type="match status" value="1"/>
</dbReference>